<gene>
    <name evidence="7" type="ORF">Aru02nite_25980</name>
</gene>
<protein>
    <submittedName>
        <fullName evidence="7">Oxidoreductase</fullName>
    </submittedName>
</protein>
<dbReference type="GO" id="GO:0071949">
    <property type="term" value="F:FAD binding"/>
    <property type="evidence" value="ECO:0007669"/>
    <property type="project" value="InterPro"/>
</dbReference>
<dbReference type="PROSITE" id="PS00862">
    <property type="entry name" value="OX2_COVAL_FAD"/>
    <property type="match status" value="1"/>
</dbReference>
<dbReference type="InterPro" id="IPR006093">
    <property type="entry name" value="Oxy_OxRdtase_FAD_BS"/>
</dbReference>
<comment type="cofactor">
    <cofactor evidence="1">
        <name>FAD</name>
        <dbReference type="ChEBI" id="CHEBI:57692"/>
    </cofactor>
</comment>
<dbReference type="Proteomes" id="UP000612808">
    <property type="component" value="Unassembled WGS sequence"/>
</dbReference>
<evidence type="ECO:0000313" key="8">
    <source>
        <dbReference type="Proteomes" id="UP000612808"/>
    </source>
</evidence>
<evidence type="ECO:0000259" key="6">
    <source>
        <dbReference type="PROSITE" id="PS51387"/>
    </source>
</evidence>
<dbReference type="GO" id="GO:0016491">
    <property type="term" value="F:oxidoreductase activity"/>
    <property type="evidence" value="ECO:0007669"/>
    <property type="project" value="UniProtKB-KW"/>
</dbReference>
<dbReference type="Gene3D" id="3.40.462.20">
    <property type="match status" value="1"/>
</dbReference>
<dbReference type="PROSITE" id="PS51387">
    <property type="entry name" value="FAD_PCMH"/>
    <property type="match status" value="1"/>
</dbReference>
<proteinExistence type="inferred from homology"/>
<evidence type="ECO:0000256" key="3">
    <source>
        <dbReference type="ARBA" id="ARBA00022630"/>
    </source>
</evidence>
<organism evidence="7 8">
    <name type="scientific">Actinocatenispora rupis</name>
    <dbReference type="NCBI Taxonomy" id="519421"/>
    <lineage>
        <taxon>Bacteria</taxon>
        <taxon>Bacillati</taxon>
        <taxon>Actinomycetota</taxon>
        <taxon>Actinomycetes</taxon>
        <taxon>Micromonosporales</taxon>
        <taxon>Micromonosporaceae</taxon>
        <taxon>Actinocatenispora</taxon>
    </lineage>
</organism>
<keyword evidence="3" id="KW-0285">Flavoprotein</keyword>
<dbReference type="PANTHER" id="PTHR42973:SF39">
    <property type="entry name" value="FAD-BINDING PCMH-TYPE DOMAIN-CONTAINING PROTEIN"/>
    <property type="match status" value="1"/>
</dbReference>
<accession>A0A8J3J7T8</accession>
<dbReference type="InterPro" id="IPR006094">
    <property type="entry name" value="Oxid_FAD_bind_N"/>
</dbReference>
<evidence type="ECO:0000256" key="4">
    <source>
        <dbReference type="ARBA" id="ARBA00022827"/>
    </source>
</evidence>
<dbReference type="Pfam" id="PF01565">
    <property type="entry name" value="FAD_binding_4"/>
    <property type="match status" value="1"/>
</dbReference>
<keyword evidence="5" id="KW-0560">Oxidoreductase</keyword>
<dbReference type="Gene3D" id="3.30.43.10">
    <property type="entry name" value="Uridine Diphospho-n-acetylenolpyruvylglucosamine Reductase, domain 2"/>
    <property type="match status" value="1"/>
</dbReference>
<dbReference type="InterPro" id="IPR016167">
    <property type="entry name" value="FAD-bd_PCMH_sub1"/>
</dbReference>
<dbReference type="InterPro" id="IPR016169">
    <property type="entry name" value="FAD-bd_PCMH_sub2"/>
</dbReference>
<keyword evidence="8" id="KW-1185">Reference proteome</keyword>
<evidence type="ECO:0000313" key="7">
    <source>
        <dbReference type="EMBL" id="GID11709.1"/>
    </source>
</evidence>
<comment type="similarity">
    <text evidence="2">Belongs to the oxygen-dependent FAD-linked oxidoreductase family.</text>
</comment>
<keyword evidence="4" id="KW-0274">FAD</keyword>
<dbReference type="PANTHER" id="PTHR42973">
    <property type="entry name" value="BINDING OXIDOREDUCTASE, PUTATIVE (AFU_ORTHOLOGUE AFUA_1G17690)-RELATED"/>
    <property type="match status" value="1"/>
</dbReference>
<comment type="caution">
    <text evidence="7">The sequence shown here is derived from an EMBL/GenBank/DDBJ whole genome shotgun (WGS) entry which is preliminary data.</text>
</comment>
<evidence type="ECO:0000256" key="1">
    <source>
        <dbReference type="ARBA" id="ARBA00001974"/>
    </source>
</evidence>
<sequence length="453" mass="47420">MADTGRIETLPEALHGKGFRPGDPGYDELCSGWNSRVRHRPDLAVAATDPADVAAAVRLAGAFGLSVRVQGTGHGALLPQYGGVLVATRIGGATVDPAGRTVTVGAGTRWQDVLAAAAPYGLAGLTPPAPSVGVTGYALGGGAGWFARRYGLCSDSVLAAEVVTADGRIRWVDGDSEPELFRGLRGADDNLGIVTRLRLRLFPIAEIYGGARYWPIERAAEIIGRYREWTGTVPDDTTSSVAFMQFPASPKLPEPLRGKAVVGVRAVHLGPGGPDVLAPLRALPGELTDSYRTMPVTDIGSITNDSTAPLPRIGYSRGLSDVDDKLTGRLVDAAHPGATYGALELRHAGGAHAHDDPGLGYDGAGFLLFTMAVTPDDAAVRGAEEFAAALTAATADHLAPRNLMSFLLAPPGPVDMAERVRGVFAPWYYERLAALKSEYDPAGMFGGDRPIVP</sequence>
<dbReference type="EMBL" id="BOMB01000014">
    <property type="protein sequence ID" value="GID11709.1"/>
    <property type="molecule type" value="Genomic_DNA"/>
</dbReference>
<dbReference type="InterPro" id="IPR050416">
    <property type="entry name" value="FAD-linked_Oxidoreductase"/>
</dbReference>
<dbReference type="AlphaFoldDB" id="A0A8J3J7T8"/>
<dbReference type="RefSeq" id="WP_203657718.1">
    <property type="nucleotide sequence ID" value="NZ_BAAAZM010000005.1"/>
</dbReference>
<dbReference type="InterPro" id="IPR016166">
    <property type="entry name" value="FAD-bd_PCMH"/>
</dbReference>
<evidence type="ECO:0000256" key="2">
    <source>
        <dbReference type="ARBA" id="ARBA00005466"/>
    </source>
</evidence>
<evidence type="ECO:0000256" key="5">
    <source>
        <dbReference type="ARBA" id="ARBA00023002"/>
    </source>
</evidence>
<dbReference type="SUPFAM" id="SSF56176">
    <property type="entry name" value="FAD-binding/transporter-associated domain-like"/>
    <property type="match status" value="1"/>
</dbReference>
<dbReference type="Gene3D" id="3.30.465.10">
    <property type="match status" value="1"/>
</dbReference>
<name>A0A8J3J7T8_9ACTN</name>
<dbReference type="InterPro" id="IPR036318">
    <property type="entry name" value="FAD-bd_PCMH-like_sf"/>
</dbReference>
<feature type="domain" description="FAD-binding PCMH-type" evidence="6">
    <location>
        <begin position="37"/>
        <end position="204"/>
    </location>
</feature>
<reference evidence="7" key="1">
    <citation type="submission" date="2021-01" db="EMBL/GenBank/DDBJ databases">
        <title>Whole genome shotgun sequence of Actinocatenispora rupis NBRC 107355.</title>
        <authorList>
            <person name="Komaki H."/>
            <person name="Tamura T."/>
        </authorList>
    </citation>
    <scope>NUCLEOTIDE SEQUENCE</scope>
    <source>
        <strain evidence="7">NBRC 107355</strain>
    </source>
</reference>